<name>A0A6J5RPI7_9CAUD</name>
<sequence length="99" mass="11122">MSIWLDTRGRSTLGIAVCARCSRKMSLDELFSDPNSPGLRVCREDLDELDPYRLPPRQPDNITLPFVRPDLPLNTDPSGLVTEDDNSFLIGSNDEYLTP</sequence>
<organism evidence="2">
    <name type="scientific">uncultured Caudovirales phage</name>
    <dbReference type="NCBI Taxonomy" id="2100421"/>
    <lineage>
        <taxon>Viruses</taxon>
        <taxon>Duplodnaviria</taxon>
        <taxon>Heunggongvirae</taxon>
        <taxon>Uroviricota</taxon>
        <taxon>Caudoviricetes</taxon>
        <taxon>Peduoviridae</taxon>
        <taxon>Maltschvirus</taxon>
        <taxon>Maltschvirus maltsch</taxon>
    </lineage>
</organism>
<gene>
    <name evidence="1" type="ORF">UFOVP1068_54</name>
    <name evidence="2" type="ORF">UFOVP1300_64</name>
</gene>
<evidence type="ECO:0000313" key="2">
    <source>
        <dbReference type="EMBL" id="CAB4196207.1"/>
    </source>
</evidence>
<dbReference type="EMBL" id="LR797243">
    <property type="protein sequence ID" value="CAB4196207.1"/>
    <property type="molecule type" value="Genomic_DNA"/>
</dbReference>
<evidence type="ECO:0000313" key="1">
    <source>
        <dbReference type="EMBL" id="CAB4181635.1"/>
    </source>
</evidence>
<dbReference type="EMBL" id="LR797013">
    <property type="protein sequence ID" value="CAB4181635.1"/>
    <property type="molecule type" value="Genomic_DNA"/>
</dbReference>
<proteinExistence type="predicted"/>
<protein>
    <submittedName>
        <fullName evidence="2">Uncharacterized protein</fullName>
    </submittedName>
</protein>
<accession>A0A6J5RPI7</accession>
<reference evidence="2" key="1">
    <citation type="submission" date="2020-05" db="EMBL/GenBank/DDBJ databases">
        <authorList>
            <person name="Chiriac C."/>
            <person name="Salcher M."/>
            <person name="Ghai R."/>
            <person name="Kavagutti S V."/>
        </authorList>
    </citation>
    <scope>NUCLEOTIDE SEQUENCE</scope>
</reference>